<dbReference type="InterPro" id="IPR040155">
    <property type="entry name" value="CEBPZ/Mak21-like"/>
</dbReference>
<evidence type="ECO:0000313" key="2">
    <source>
        <dbReference type="EMBL" id="OTG29418.1"/>
    </source>
</evidence>
<dbReference type="EMBL" id="CM007893">
    <property type="protein sequence ID" value="OTG29418.1"/>
    <property type="molecule type" value="Genomic_DNA"/>
</dbReference>
<accession>A0A251V1C5</accession>
<gene>
    <name evidence="2" type="ORF">HannXRQ_Chr04g0122031</name>
</gene>
<dbReference type="STRING" id="4232.A0A251V1C5"/>
<reference evidence="3" key="1">
    <citation type="journal article" date="2017" name="Nature">
        <title>The sunflower genome provides insights into oil metabolism, flowering and Asterid evolution.</title>
        <authorList>
            <person name="Badouin H."/>
            <person name="Gouzy J."/>
            <person name="Grassa C.J."/>
            <person name="Murat F."/>
            <person name="Staton S.E."/>
            <person name="Cottret L."/>
            <person name="Lelandais-Briere C."/>
            <person name="Owens G.L."/>
            <person name="Carrere S."/>
            <person name="Mayjonade B."/>
            <person name="Legrand L."/>
            <person name="Gill N."/>
            <person name="Kane N.C."/>
            <person name="Bowers J.E."/>
            <person name="Hubner S."/>
            <person name="Bellec A."/>
            <person name="Berard A."/>
            <person name="Berges H."/>
            <person name="Blanchet N."/>
            <person name="Boniface M.C."/>
            <person name="Brunel D."/>
            <person name="Catrice O."/>
            <person name="Chaidir N."/>
            <person name="Claudel C."/>
            <person name="Donnadieu C."/>
            <person name="Faraut T."/>
            <person name="Fievet G."/>
            <person name="Helmstetter N."/>
            <person name="King M."/>
            <person name="Knapp S.J."/>
            <person name="Lai Z."/>
            <person name="Le Paslier M.C."/>
            <person name="Lippi Y."/>
            <person name="Lorenzon L."/>
            <person name="Mandel J.R."/>
            <person name="Marage G."/>
            <person name="Marchand G."/>
            <person name="Marquand E."/>
            <person name="Bret-Mestries E."/>
            <person name="Morien E."/>
            <person name="Nambeesan S."/>
            <person name="Nguyen T."/>
            <person name="Pegot-Espagnet P."/>
            <person name="Pouilly N."/>
            <person name="Raftis F."/>
            <person name="Sallet E."/>
            <person name="Schiex T."/>
            <person name="Thomas J."/>
            <person name="Vandecasteele C."/>
            <person name="Vares D."/>
            <person name="Vear F."/>
            <person name="Vautrin S."/>
            <person name="Crespi M."/>
            <person name="Mangin B."/>
            <person name="Burke J.M."/>
            <person name="Salse J."/>
            <person name="Munos S."/>
            <person name="Vincourt P."/>
            <person name="Rieseberg L.H."/>
            <person name="Langlade N.B."/>
        </authorList>
    </citation>
    <scope>NUCLEOTIDE SEQUENCE [LARGE SCALE GENOMIC DNA]</scope>
    <source>
        <strain evidence="3">cv. SF193</strain>
    </source>
</reference>
<feature type="transmembrane region" description="Helical" evidence="1">
    <location>
        <begin position="18"/>
        <end position="39"/>
    </location>
</feature>
<organism evidence="2 3">
    <name type="scientific">Helianthus annuus</name>
    <name type="common">Common sunflower</name>
    <dbReference type="NCBI Taxonomy" id="4232"/>
    <lineage>
        <taxon>Eukaryota</taxon>
        <taxon>Viridiplantae</taxon>
        <taxon>Streptophyta</taxon>
        <taxon>Embryophyta</taxon>
        <taxon>Tracheophyta</taxon>
        <taxon>Spermatophyta</taxon>
        <taxon>Magnoliopsida</taxon>
        <taxon>eudicotyledons</taxon>
        <taxon>Gunneridae</taxon>
        <taxon>Pentapetalae</taxon>
        <taxon>asterids</taxon>
        <taxon>campanulids</taxon>
        <taxon>Asterales</taxon>
        <taxon>Asteraceae</taxon>
        <taxon>Asteroideae</taxon>
        <taxon>Heliantheae alliance</taxon>
        <taxon>Heliantheae</taxon>
        <taxon>Helianthus</taxon>
    </lineage>
</organism>
<dbReference type="PANTHER" id="PTHR12048">
    <property type="entry name" value="CCAAT-BINDING FACTOR-RELATED"/>
    <property type="match status" value="1"/>
</dbReference>
<keyword evidence="1" id="KW-0472">Membrane</keyword>
<sequence length="209" mass="23924">MHIISTLSFFSIQTYSPYFSFLLYFSLSSLFFFITGDFFSNSRVSLTKLQTRISLTSIVHHPFKHLSKASGHPQFTSRTKILSIGLVPELVLRLGWCSFSIEVCIYGIVMWRYIFALEEASRDVLSTLKDKALKTIYALLKSKSEQERRDPENKAASNADYLLSKLLSDHPNMKVNFLSQVRLSHYGDGAKVAKRLVEVYFALFKLLIS</sequence>
<evidence type="ECO:0000256" key="1">
    <source>
        <dbReference type="SAM" id="Phobius"/>
    </source>
</evidence>
<dbReference type="InParanoid" id="A0A251V1C5"/>
<dbReference type="AlphaFoldDB" id="A0A251V1C5"/>
<protein>
    <submittedName>
        <fullName evidence="2">Uncharacterized protein</fullName>
    </submittedName>
</protein>
<name>A0A251V1C5_HELAN</name>
<evidence type="ECO:0000313" key="3">
    <source>
        <dbReference type="Proteomes" id="UP000215914"/>
    </source>
</evidence>
<proteinExistence type="predicted"/>
<dbReference type="PANTHER" id="PTHR12048:SF0">
    <property type="entry name" value="CCAAT_ENHANCER-BINDING PROTEIN ZETA"/>
    <property type="match status" value="1"/>
</dbReference>
<keyword evidence="1" id="KW-0812">Transmembrane</keyword>
<keyword evidence="3" id="KW-1185">Reference proteome</keyword>
<keyword evidence="1" id="KW-1133">Transmembrane helix</keyword>
<dbReference type="Proteomes" id="UP000215914">
    <property type="component" value="Chromosome 4"/>
</dbReference>